<reference evidence="4 5" key="1">
    <citation type="submission" date="2021-09" db="EMBL/GenBank/DDBJ databases">
        <title>Genomic insights and catalytic innovation underlie evolution of tropane alkaloids biosynthesis.</title>
        <authorList>
            <person name="Wang Y.-J."/>
            <person name="Tian T."/>
            <person name="Huang J.-P."/>
            <person name="Huang S.-X."/>
        </authorList>
    </citation>
    <scope>NUCLEOTIDE SEQUENCE [LARGE SCALE GENOMIC DNA]</scope>
    <source>
        <strain evidence="4">KIB-2018</strain>
        <tissue evidence="4">Leaf</tissue>
    </source>
</reference>
<evidence type="ECO:0000313" key="4">
    <source>
        <dbReference type="EMBL" id="KAJ8766726.1"/>
    </source>
</evidence>
<dbReference type="Pfam" id="PF13456">
    <property type="entry name" value="RVT_3"/>
    <property type="match status" value="1"/>
</dbReference>
<organism evidence="4 5">
    <name type="scientific">Erythroxylum novogranatense</name>
    <dbReference type="NCBI Taxonomy" id="1862640"/>
    <lineage>
        <taxon>Eukaryota</taxon>
        <taxon>Viridiplantae</taxon>
        <taxon>Streptophyta</taxon>
        <taxon>Embryophyta</taxon>
        <taxon>Tracheophyta</taxon>
        <taxon>Spermatophyta</taxon>
        <taxon>Magnoliopsida</taxon>
        <taxon>eudicotyledons</taxon>
        <taxon>Gunneridae</taxon>
        <taxon>Pentapetalae</taxon>
        <taxon>rosids</taxon>
        <taxon>fabids</taxon>
        <taxon>Malpighiales</taxon>
        <taxon>Erythroxylaceae</taxon>
        <taxon>Erythroxylum</taxon>
    </lineage>
</organism>
<dbReference type="EMBL" id="JAIWQS010000004">
    <property type="protein sequence ID" value="KAJ8766726.1"/>
    <property type="molecule type" value="Genomic_DNA"/>
</dbReference>
<dbReference type="InterPro" id="IPR044730">
    <property type="entry name" value="RNase_H-like_dom_plant"/>
</dbReference>
<name>A0AAV8TJY2_9ROSI</name>
<feature type="region of interest" description="Disordered" evidence="1">
    <location>
        <begin position="186"/>
        <end position="210"/>
    </location>
</feature>
<gene>
    <name evidence="4" type="ORF">K2173_005337</name>
</gene>
<evidence type="ECO:0000259" key="3">
    <source>
        <dbReference type="Pfam" id="PF13966"/>
    </source>
</evidence>
<feature type="region of interest" description="Disordered" evidence="1">
    <location>
        <begin position="90"/>
        <end position="151"/>
    </location>
</feature>
<dbReference type="Gene3D" id="3.30.420.10">
    <property type="entry name" value="Ribonuclease H-like superfamily/Ribonuclease H"/>
    <property type="match status" value="1"/>
</dbReference>
<dbReference type="GO" id="GO:0003676">
    <property type="term" value="F:nucleic acid binding"/>
    <property type="evidence" value="ECO:0007669"/>
    <property type="project" value="InterPro"/>
</dbReference>
<accession>A0AAV8TJY2</accession>
<dbReference type="InterPro" id="IPR012337">
    <property type="entry name" value="RNaseH-like_sf"/>
</dbReference>
<feature type="domain" description="RNase H type-1" evidence="2">
    <location>
        <begin position="543"/>
        <end position="664"/>
    </location>
</feature>
<sequence length="696" mass="77558">MIAKRITKPRIQKQSSNMQKPIVVTRSSFDALEVKDIKNTDDRIEAETGVVIATTLPPIAPSSTTKDKGKKVALADISNLPKAKTTILNHQAKSLSTKQPTMQNPKPTTSKSKHMPNLTLSPSSPNPKPTSPMQTKLQNPPRKNVTGPNKHHSRLLTFTLGDFMDFKNNPISVETTVPLPTILNPKTNSVVGKPSKQADPKPGLSPASPNDIDLAIVSKENVISGRLPELPAPVMDDVMGEYESSIGMEHDSKNGMNDEDNAQSSVNIRVLKAKYNFDYSIFFPPTAPNSCTSLWRLIVANWGDMASNVAWIVGNDKSTLFWEHIWLPGSSSPLLDLVISDPPSSTRFKPIADFVDTNGAWMWHKFATHLSELTVQLVAATLPPNSAMEDDEAYWNPSPSGNFSLRTAYAHLNDTDFTLPRLPWSLVWKWIGPQRIKSFFWLLLNRGVLSNAERNRRHLTDVDRYHLCRVESESYFHLLRDCTAVKDIWLQIVPIRFQAFFFNPSISFVDWCFGNLKEDSQVGNKQLRVVFWSCPLPGFVKFNCDASVTGALSSAFGGGLIRNSSGHWVGGFVSNLGRCPILRAEIWSFFHSLEYALSINARNILIESDNAIAVDMINDVASPSASCLSLVRQIRQLLNAFDSSHLSHIHREGNFVADSLSHHAYTFDPGVHYLSEPPDCIASWLFHDLVGVTYFR</sequence>
<dbReference type="GO" id="GO:0004523">
    <property type="term" value="F:RNA-DNA hybrid ribonuclease activity"/>
    <property type="evidence" value="ECO:0007669"/>
    <property type="project" value="InterPro"/>
</dbReference>
<evidence type="ECO:0000313" key="5">
    <source>
        <dbReference type="Proteomes" id="UP001159364"/>
    </source>
</evidence>
<dbReference type="PANTHER" id="PTHR47723:SF19">
    <property type="entry name" value="POLYNUCLEOTIDYL TRANSFERASE, RIBONUCLEASE H-LIKE SUPERFAMILY PROTEIN"/>
    <property type="match status" value="1"/>
</dbReference>
<dbReference type="PANTHER" id="PTHR47723">
    <property type="entry name" value="OS05G0353850 PROTEIN"/>
    <property type="match status" value="1"/>
</dbReference>
<dbReference type="Proteomes" id="UP001159364">
    <property type="component" value="Linkage Group LG04"/>
</dbReference>
<feature type="compositionally biased region" description="Polar residues" evidence="1">
    <location>
        <begin position="90"/>
        <end position="110"/>
    </location>
</feature>
<feature type="domain" description="Reverse transcriptase zinc-binding" evidence="3">
    <location>
        <begin position="403"/>
        <end position="489"/>
    </location>
</feature>
<dbReference type="InterPro" id="IPR053151">
    <property type="entry name" value="RNase_H-like"/>
</dbReference>
<dbReference type="InterPro" id="IPR002156">
    <property type="entry name" value="RNaseH_domain"/>
</dbReference>
<evidence type="ECO:0000256" key="1">
    <source>
        <dbReference type="SAM" id="MobiDB-lite"/>
    </source>
</evidence>
<comment type="caution">
    <text evidence="4">The sequence shown here is derived from an EMBL/GenBank/DDBJ whole genome shotgun (WGS) entry which is preliminary data.</text>
</comment>
<dbReference type="Pfam" id="PF13966">
    <property type="entry name" value="zf-RVT"/>
    <property type="match status" value="1"/>
</dbReference>
<dbReference type="CDD" id="cd06222">
    <property type="entry name" value="RNase_H_like"/>
    <property type="match status" value="1"/>
</dbReference>
<dbReference type="SUPFAM" id="SSF53098">
    <property type="entry name" value="Ribonuclease H-like"/>
    <property type="match status" value="1"/>
</dbReference>
<evidence type="ECO:0008006" key="6">
    <source>
        <dbReference type="Google" id="ProtNLM"/>
    </source>
</evidence>
<keyword evidence="5" id="KW-1185">Reference proteome</keyword>
<dbReference type="InterPro" id="IPR036397">
    <property type="entry name" value="RNaseH_sf"/>
</dbReference>
<protein>
    <recommendedName>
        <fullName evidence="6">RNase H type-1 domain-containing protein</fullName>
    </recommendedName>
</protein>
<dbReference type="AlphaFoldDB" id="A0AAV8TJY2"/>
<evidence type="ECO:0000259" key="2">
    <source>
        <dbReference type="Pfam" id="PF13456"/>
    </source>
</evidence>
<dbReference type="InterPro" id="IPR026960">
    <property type="entry name" value="RVT-Znf"/>
</dbReference>
<proteinExistence type="predicted"/>